<accession>A0A4Q1JWU6</accession>
<dbReference type="OrthoDB" id="9804774at2"/>
<dbReference type="NCBIfam" id="NF009464">
    <property type="entry name" value="PRK12824.1"/>
    <property type="match status" value="1"/>
</dbReference>
<evidence type="ECO:0000256" key="1">
    <source>
        <dbReference type="ARBA" id="ARBA00006484"/>
    </source>
</evidence>
<dbReference type="PRINTS" id="PR00080">
    <property type="entry name" value="SDRFAMILY"/>
</dbReference>
<keyword evidence="5" id="KW-1185">Reference proteome</keyword>
<comment type="similarity">
    <text evidence="1">Belongs to the short-chain dehydrogenases/reductases (SDR) family.</text>
</comment>
<proteinExistence type="inferred from homology"/>
<dbReference type="AlphaFoldDB" id="A0A4Q1JWU6"/>
<dbReference type="RefSeq" id="WP_129469896.1">
    <property type="nucleotide sequence ID" value="NZ_SAWZ01000002.1"/>
</dbReference>
<dbReference type="Pfam" id="PF13561">
    <property type="entry name" value="adh_short_C2"/>
    <property type="match status" value="1"/>
</dbReference>
<evidence type="ECO:0000313" key="4">
    <source>
        <dbReference type="EMBL" id="RXR07085.1"/>
    </source>
</evidence>
<protein>
    <submittedName>
        <fullName evidence="4">SDR family oxidoreductase</fullName>
    </submittedName>
</protein>
<gene>
    <name evidence="4" type="ORF">EPA99_03940</name>
</gene>
<evidence type="ECO:0000313" key="5">
    <source>
        <dbReference type="Proteomes" id="UP000289784"/>
    </source>
</evidence>
<sequence>MQARIALVTGASGGLGTAICQALRAQGHTVIGVDRAPPPPATADPQLHTRMLDITDDTACQALVQELEGSFGSVDILVNNAGITRDATLRKMQIEDWDAVLGVNLRAAFSLCHAAVPGMLARGYGRIVNISSVSGQTGNFGQTNYAAAKAGLHALTMSLARETAAKGITVNSVSPGYVRTPMTAAMPAEALARTSAAIPVGRLGEPQDIARAVAFLADEASSYITGVNLPVNGGLFMSF</sequence>
<dbReference type="FunFam" id="3.40.50.720:FF:000173">
    <property type="entry name" value="3-oxoacyl-[acyl-carrier protein] reductase"/>
    <property type="match status" value="1"/>
</dbReference>
<comment type="caution">
    <text evidence="4">The sequence shown here is derived from an EMBL/GenBank/DDBJ whole genome shotgun (WGS) entry which is preliminary data.</text>
</comment>
<dbReference type="InterPro" id="IPR036291">
    <property type="entry name" value="NAD(P)-bd_dom_sf"/>
</dbReference>
<dbReference type="InterPro" id="IPR020904">
    <property type="entry name" value="Sc_DH/Rdtase_CS"/>
</dbReference>
<dbReference type="PRINTS" id="PR00081">
    <property type="entry name" value="GDHRDH"/>
</dbReference>
<dbReference type="Gene3D" id="3.40.50.720">
    <property type="entry name" value="NAD(P)-binding Rossmann-like Domain"/>
    <property type="match status" value="1"/>
</dbReference>
<evidence type="ECO:0000259" key="3">
    <source>
        <dbReference type="SMART" id="SM00822"/>
    </source>
</evidence>
<dbReference type="InterPro" id="IPR002347">
    <property type="entry name" value="SDR_fam"/>
</dbReference>
<evidence type="ECO:0000256" key="2">
    <source>
        <dbReference type="ARBA" id="ARBA00023002"/>
    </source>
</evidence>
<dbReference type="SUPFAM" id="SSF51735">
    <property type="entry name" value="NAD(P)-binding Rossmann-fold domains"/>
    <property type="match status" value="1"/>
</dbReference>
<name>A0A4Q1JWU6_9GAMM</name>
<dbReference type="Proteomes" id="UP000289784">
    <property type="component" value="Unassembled WGS sequence"/>
</dbReference>
<dbReference type="InterPro" id="IPR057326">
    <property type="entry name" value="KR_dom"/>
</dbReference>
<dbReference type="GO" id="GO:0030497">
    <property type="term" value="P:fatty acid elongation"/>
    <property type="evidence" value="ECO:0007669"/>
    <property type="project" value="TreeGrafter"/>
</dbReference>
<dbReference type="PANTHER" id="PTHR42760">
    <property type="entry name" value="SHORT-CHAIN DEHYDROGENASES/REDUCTASES FAMILY MEMBER"/>
    <property type="match status" value="1"/>
</dbReference>
<dbReference type="SMART" id="SM00822">
    <property type="entry name" value="PKS_KR"/>
    <property type="match status" value="1"/>
</dbReference>
<dbReference type="GO" id="GO:0016616">
    <property type="term" value="F:oxidoreductase activity, acting on the CH-OH group of donors, NAD or NADP as acceptor"/>
    <property type="evidence" value="ECO:0007669"/>
    <property type="project" value="TreeGrafter"/>
</dbReference>
<organism evidence="4 5">
    <name type="scientific">Pseudoxanthomonas composti</name>
    <dbReference type="NCBI Taxonomy" id="2137479"/>
    <lineage>
        <taxon>Bacteria</taxon>
        <taxon>Pseudomonadati</taxon>
        <taxon>Pseudomonadota</taxon>
        <taxon>Gammaproteobacteria</taxon>
        <taxon>Lysobacterales</taxon>
        <taxon>Lysobacteraceae</taxon>
        <taxon>Pseudoxanthomonas</taxon>
    </lineage>
</organism>
<dbReference type="PROSITE" id="PS00061">
    <property type="entry name" value="ADH_SHORT"/>
    <property type="match status" value="1"/>
</dbReference>
<feature type="domain" description="Ketoreductase" evidence="3">
    <location>
        <begin position="4"/>
        <end position="176"/>
    </location>
</feature>
<dbReference type="NCBIfam" id="NF009466">
    <property type="entry name" value="PRK12826.1-2"/>
    <property type="match status" value="1"/>
</dbReference>
<dbReference type="EMBL" id="SAWZ01000002">
    <property type="protein sequence ID" value="RXR07085.1"/>
    <property type="molecule type" value="Genomic_DNA"/>
</dbReference>
<dbReference type="PANTHER" id="PTHR42760:SF40">
    <property type="entry name" value="3-OXOACYL-[ACYL-CARRIER-PROTEIN] REDUCTASE, CHLOROPLASTIC"/>
    <property type="match status" value="1"/>
</dbReference>
<keyword evidence="2" id="KW-0560">Oxidoreductase</keyword>
<reference evidence="4 5" key="1">
    <citation type="submission" date="2019-01" db="EMBL/GenBank/DDBJ databases">
        <title>Pseudoxanthomonas composti sp. nov., isolated from compost.</title>
        <authorList>
            <person name="Yang G."/>
        </authorList>
    </citation>
    <scope>NUCLEOTIDE SEQUENCE [LARGE SCALE GENOMIC DNA]</scope>
    <source>
        <strain evidence="4 5">GSS15</strain>
    </source>
</reference>